<dbReference type="Proteomes" id="UP000789396">
    <property type="component" value="Unassembled WGS sequence"/>
</dbReference>
<comment type="caution">
    <text evidence="2">The sequence shown here is derived from an EMBL/GenBank/DDBJ whole genome shotgun (WGS) entry which is preliminary data.</text>
</comment>
<reference evidence="2" key="1">
    <citation type="submission" date="2021-06" db="EMBL/GenBank/DDBJ databases">
        <authorList>
            <person name="Kallberg Y."/>
            <person name="Tangrot J."/>
            <person name="Rosling A."/>
        </authorList>
    </citation>
    <scope>NUCLEOTIDE SEQUENCE</scope>
    <source>
        <strain evidence="2">IN212</strain>
    </source>
</reference>
<protein>
    <submittedName>
        <fullName evidence="2">13201_t:CDS:1</fullName>
    </submittedName>
</protein>
<feature type="non-terminal residue" evidence="2">
    <location>
        <position position="1"/>
    </location>
</feature>
<dbReference type="AlphaFoldDB" id="A0A9N9NGZ6"/>
<gene>
    <name evidence="2" type="ORF">RFULGI_LOCUS12166</name>
</gene>
<organism evidence="2 3">
    <name type="scientific">Racocetra fulgida</name>
    <dbReference type="NCBI Taxonomy" id="60492"/>
    <lineage>
        <taxon>Eukaryota</taxon>
        <taxon>Fungi</taxon>
        <taxon>Fungi incertae sedis</taxon>
        <taxon>Mucoromycota</taxon>
        <taxon>Glomeromycotina</taxon>
        <taxon>Glomeromycetes</taxon>
        <taxon>Diversisporales</taxon>
        <taxon>Gigasporaceae</taxon>
        <taxon>Racocetra</taxon>
    </lineage>
</organism>
<dbReference type="EMBL" id="CAJVPZ010028471">
    <property type="protein sequence ID" value="CAG8731451.1"/>
    <property type="molecule type" value="Genomic_DNA"/>
</dbReference>
<feature type="region of interest" description="Disordered" evidence="1">
    <location>
        <begin position="53"/>
        <end position="86"/>
    </location>
</feature>
<sequence length="100" mass="11440">MSSMFCAVSFIKDITTATKYTAGTAVYRAGDDEFIEYKFKAFYLERIAEKFSTHPTSNNNFSKNTPQRNSRQNVSNNPTAITSSEDTRFNLLRTTLDQFK</sequence>
<proteinExistence type="predicted"/>
<feature type="compositionally biased region" description="Polar residues" evidence="1">
    <location>
        <begin position="53"/>
        <end position="84"/>
    </location>
</feature>
<dbReference type="OrthoDB" id="2442106at2759"/>
<name>A0A9N9NGZ6_9GLOM</name>
<evidence type="ECO:0000313" key="2">
    <source>
        <dbReference type="EMBL" id="CAG8731451.1"/>
    </source>
</evidence>
<accession>A0A9N9NGZ6</accession>
<keyword evidence="3" id="KW-1185">Reference proteome</keyword>
<evidence type="ECO:0000256" key="1">
    <source>
        <dbReference type="SAM" id="MobiDB-lite"/>
    </source>
</evidence>
<evidence type="ECO:0000313" key="3">
    <source>
        <dbReference type="Proteomes" id="UP000789396"/>
    </source>
</evidence>